<feature type="compositionally biased region" description="Polar residues" evidence="1">
    <location>
        <begin position="17"/>
        <end position="46"/>
    </location>
</feature>
<gene>
    <name evidence="2" type="ORF">PROFUN_01551</name>
</gene>
<keyword evidence="3" id="KW-1185">Reference proteome</keyword>
<accession>A0A2P6NTI5</accession>
<reference evidence="2 3" key="1">
    <citation type="journal article" date="2018" name="Genome Biol. Evol.">
        <title>Multiple Roots of Fruiting Body Formation in Amoebozoa.</title>
        <authorList>
            <person name="Hillmann F."/>
            <person name="Forbes G."/>
            <person name="Novohradska S."/>
            <person name="Ferling I."/>
            <person name="Riege K."/>
            <person name="Groth M."/>
            <person name="Westermann M."/>
            <person name="Marz M."/>
            <person name="Spaller T."/>
            <person name="Winckler T."/>
            <person name="Schaap P."/>
            <person name="Glockner G."/>
        </authorList>
    </citation>
    <scope>NUCLEOTIDE SEQUENCE [LARGE SCALE GENOMIC DNA]</scope>
    <source>
        <strain evidence="2 3">Jena</strain>
    </source>
</reference>
<feature type="compositionally biased region" description="Polar residues" evidence="1">
    <location>
        <begin position="75"/>
        <end position="92"/>
    </location>
</feature>
<feature type="compositionally biased region" description="Polar residues" evidence="1">
    <location>
        <begin position="229"/>
        <end position="246"/>
    </location>
</feature>
<feature type="compositionally biased region" description="Basic and acidic residues" evidence="1">
    <location>
        <begin position="1"/>
        <end position="16"/>
    </location>
</feature>
<protein>
    <submittedName>
        <fullName evidence="2">Uncharacterized protein</fullName>
    </submittedName>
</protein>
<dbReference type="EMBL" id="MDYQ01000021">
    <property type="protein sequence ID" value="PRP87289.1"/>
    <property type="molecule type" value="Genomic_DNA"/>
</dbReference>
<dbReference type="AlphaFoldDB" id="A0A2P6NTI5"/>
<feature type="region of interest" description="Disordered" evidence="1">
    <location>
        <begin position="199"/>
        <end position="246"/>
    </location>
</feature>
<evidence type="ECO:0000313" key="3">
    <source>
        <dbReference type="Proteomes" id="UP000241769"/>
    </source>
</evidence>
<evidence type="ECO:0000313" key="2">
    <source>
        <dbReference type="EMBL" id="PRP87289.1"/>
    </source>
</evidence>
<dbReference type="Proteomes" id="UP000241769">
    <property type="component" value="Unassembled WGS sequence"/>
</dbReference>
<feature type="compositionally biased region" description="Basic and acidic residues" evidence="1">
    <location>
        <begin position="205"/>
        <end position="224"/>
    </location>
</feature>
<organism evidence="2 3">
    <name type="scientific">Planoprotostelium fungivorum</name>
    <dbReference type="NCBI Taxonomy" id="1890364"/>
    <lineage>
        <taxon>Eukaryota</taxon>
        <taxon>Amoebozoa</taxon>
        <taxon>Evosea</taxon>
        <taxon>Variosea</taxon>
        <taxon>Cavosteliida</taxon>
        <taxon>Cavosteliaceae</taxon>
        <taxon>Planoprotostelium</taxon>
    </lineage>
</organism>
<comment type="caution">
    <text evidence="2">The sequence shown here is derived from an EMBL/GenBank/DDBJ whole genome shotgun (WGS) entry which is preliminary data.</text>
</comment>
<feature type="region of interest" description="Disordered" evidence="1">
    <location>
        <begin position="1"/>
        <end position="143"/>
    </location>
</feature>
<feature type="compositionally biased region" description="Basic and acidic residues" evidence="1">
    <location>
        <begin position="107"/>
        <end position="127"/>
    </location>
</feature>
<feature type="compositionally biased region" description="Low complexity" evidence="1">
    <location>
        <begin position="54"/>
        <end position="67"/>
    </location>
</feature>
<name>A0A2P6NTI5_9EUKA</name>
<proteinExistence type="predicted"/>
<sequence>MSRENDGEKVEEKKGSPTDTKGSQRLSGRSSATSSISKNSGINIRSSGGLILVESSNFEPPDSSSSNQYHIKVNNFESKNNNATPTTITPSPSEKESNAWKHNSALDLRESGTQKNHPEVEKKDSKRPQLHMSAPPGSLSNYAEAKKKEKLIVGSSFRVQASLDTQDEELERFREKYRFNDRHPVEHDGNLLGKKFTISKTKTRIKQEKEEEKERKRKEKDIEKKRKNQAMQQMRSMSQNEVVTPF</sequence>
<dbReference type="InParanoid" id="A0A2P6NTI5"/>
<evidence type="ECO:0000256" key="1">
    <source>
        <dbReference type="SAM" id="MobiDB-lite"/>
    </source>
</evidence>